<keyword evidence="1 5" id="KW-0479">Metal-binding</keyword>
<evidence type="ECO:0000256" key="2">
    <source>
        <dbReference type="ARBA" id="ARBA00022737"/>
    </source>
</evidence>
<dbReference type="GO" id="GO:0003729">
    <property type="term" value="F:mRNA binding"/>
    <property type="evidence" value="ECO:0007669"/>
    <property type="project" value="InterPro"/>
</dbReference>
<dbReference type="InterPro" id="IPR036855">
    <property type="entry name" value="Znf_CCCH_sf"/>
</dbReference>
<dbReference type="Proteomes" id="UP000050741">
    <property type="component" value="Unassembled WGS sequence"/>
</dbReference>
<keyword evidence="4 5" id="KW-0862">Zinc</keyword>
<evidence type="ECO:0000259" key="6">
    <source>
        <dbReference type="PROSITE" id="PS50103"/>
    </source>
</evidence>
<dbReference type="AlphaFoldDB" id="A0A183C7Z3"/>
<evidence type="ECO:0000256" key="4">
    <source>
        <dbReference type="ARBA" id="ARBA00022833"/>
    </source>
</evidence>
<feature type="zinc finger region" description="C3H1-type" evidence="5">
    <location>
        <begin position="112"/>
        <end position="140"/>
    </location>
</feature>
<dbReference type="SMART" id="SM00356">
    <property type="entry name" value="ZnF_C3H1"/>
    <property type="match status" value="1"/>
</dbReference>
<dbReference type="PROSITE" id="PS50103">
    <property type="entry name" value="ZF_C3H1"/>
    <property type="match status" value="1"/>
</dbReference>
<dbReference type="GO" id="GO:0008270">
    <property type="term" value="F:zinc ion binding"/>
    <property type="evidence" value="ECO:0007669"/>
    <property type="project" value="UniProtKB-KW"/>
</dbReference>
<keyword evidence="7" id="KW-1185">Reference proteome</keyword>
<name>A0A183C7Z3_GLOPA</name>
<keyword evidence="2" id="KW-0677">Repeat</keyword>
<sequence length="238" mass="25872">MDRRINKSQSSLRLLTFSSLTNNKTAASSSMPMFGQSTHNQPMPTVTGGVPSLDQLIALTNSACHRMETQLGRGFNRHPLMQLESVNLTANSRADGATGQNKSEGEPTKPELFKTQLCHHYSIFGTCRFGHGCWFAHGVKELPSDRRVPWRIVRSSRCCWAAILAGGRSNRQINIFGHGCLFGRGMNEFCAASVSGGSSSPPSSLFSASDRPSRAMAHRAPPCLLLGCDSNGGRPHHF</sequence>
<evidence type="ECO:0000313" key="7">
    <source>
        <dbReference type="Proteomes" id="UP000050741"/>
    </source>
</evidence>
<dbReference type="PANTHER" id="PTHR12547">
    <property type="entry name" value="CCCH ZINC FINGER/TIS11-RELATED"/>
    <property type="match status" value="1"/>
</dbReference>
<dbReference type="Gene3D" id="4.10.1000.10">
    <property type="entry name" value="Zinc finger, CCCH-type"/>
    <property type="match status" value="1"/>
</dbReference>
<evidence type="ECO:0000313" key="8">
    <source>
        <dbReference type="WBParaSite" id="GPLIN_000898900"/>
    </source>
</evidence>
<keyword evidence="3 5" id="KW-0863">Zinc-finger</keyword>
<dbReference type="Pfam" id="PF00642">
    <property type="entry name" value="zf-CCCH"/>
    <property type="match status" value="1"/>
</dbReference>
<organism evidence="7 8">
    <name type="scientific">Globodera pallida</name>
    <name type="common">Potato cyst nematode worm</name>
    <name type="synonym">Heterodera pallida</name>
    <dbReference type="NCBI Taxonomy" id="36090"/>
    <lineage>
        <taxon>Eukaryota</taxon>
        <taxon>Metazoa</taxon>
        <taxon>Ecdysozoa</taxon>
        <taxon>Nematoda</taxon>
        <taxon>Chromadorea</taxon>
        <taxon>Rhabditida</taxon>
        <taxon>Tylenchina</taxon>
        <taxon>Tylenchomorpha</taxon>
        <taxon>Tylenchoidea</taxon>
        <taxon>Heteroderidae</taxon>
        <taxon>Heteroderinae</taxon>
        <taxon>Globodera</taxon>
    </lineage>
</organism>
<feature type="domain" description="C3H1-type" evidence="6">
    <location>
        <begin position="112"/>
        <end position="140"/>
    </location>
</feature>
<accession>A0A183C7Z3</accession>
<reference evidence="8" key="2">
    <citation type="submission" date="2016-06" db="UniProtKB">
        <authorList>
            <consortium name="WormBaseParasite"/>
        </authorList>
    </citation>
    <scope>IDENTIFICATION</scope>
</reference>
<dbReference type="InterPro" id="IPR045877">
    <property type="entry name" value="ZFP36-like"/>
</dbReference>
<proteinExistence type="predicted"/>
<dbReference type="InterPro" id="IPR000571">
    <property type="entry name" value="Znf_CCCH"/>
</dbReference>
<evidence type="ECO:0000256" key="3">
    <source>
        <dbReference type="ARBA" id="ARBA00022771"/>
    </source>
</evidence>
<protein>
    <submittedName>
        <fullName evidence="8">C3H1-type domain-containing protein</fullName>
    </submittedName>
</protein>
<evidence type="ECO:0000256" key="1">
    <source>
        <dbReference type="ARBA" id="ARBA00022723"/>
    </source>
</evidence>
<dbReference type="WBParaSite" id="GPLIN_000898900">
    <property type="protein sequence ID" value="GPLIN_000898900"/>
    <property type="gene ID" value="GPLIN_000898900"/>
</dbReference>
<evidence type="ECO:0000256" key="5">
    <source>
        <dbReference type="PROSITE-ProRule" id="PRU00723"/>
    </source>
</evidence>
<reference evidence="7" key="1">
    <citation type="submission" date="2014-05" db="EMBL/GenBank/DDBJ databases">
        <title>The genome and life-stage specific transcriptomes of Globodera pallida elucidate key aspects of plant parasitism by a cyst nematode.</title>
        <authorList>
            <person name="Cotton J.A."/>
            <person name="Lilley C.J."/>
            <person name="Jones L.M."/>
            <person name="Kikuchi T."/>
            <person name="Reid A.J."/>
            <person name="Thorpe P."/>
            <person name="Tsai I.J."/>
            <person name="Beasley H."/>
            <person name="Blok V."/>
            <person name="Cock P.J.A."/>
            <person name="Van den Akker S.E."/>
            <person name="Holroyd N."/>
            <person name="Hunt M."/>
            <person name="Mantelin S."/>
            <person name="Naghra H."/>
            <person name="Pain A."/>
            <person name="Palomares-Rius J.E."/>
            <person name="Zarowiecki M."/>
            <person name="Berriman M."/>
            <person name="Jones J.T."/>
            <person name="Urwin P.E."/>
        </authorList>
    </citation>
    <scope>NUCLEOTIDE SEQUENCE [LARGE SCALE GENOMIC DNA]</scope>
    <source>
        <strain evidence="7">Lindley</strain>
    </source>
</reference>
<dbReference type="GO" id="GO:0043186">
    <property type="term" value="C:P granule"/>
    <property type="evidence" value="ECO:0007669"/>
    <property type="project" value="UniProtKB-ARBA"/>
</dbReference>
<dbReference type="SUPFAM" id="SSF90229">
    <property type="entry name" value="CCCH zinc finger"/>
    <property type="match status" value="1"/>
</dbReference>